<evidence type="ECO:0000256" key="2">
    <source>
        <dbReference type="ARBA" id="ARBA00023242"/>
    </source>
</evidence>
<comment type="subunit">
    <text evidence="3">Component of the RIX1 complex.</text>
</comment>
<evidence type="ECO:0000256" key="4">
    <source>
        <dbReference type="SAM" id="MobiDB-lite"/>
    </source>
</evidence>
<protein>
    <recommendedName>
        <fullName evidence="3">Pre-rRNA-processing protein</fullName>
    </recommendedName>
</protein>
<feature type="region of interest" description="Disordered" evidence="4">
    <location>
        <begin position="1"/>
        <end position="21"/>
    </location>
</feature>
<evidence type="ECO:0000256" key="1">
    <source>
        <dbReference type="ARBA" id="ARBA00004123"/>
    </source>
</evidence>
<dbReference type="EMBL" id="KB933181">
    <property type="protein sequence ID" value="EON99033.1"/>
    <property type="molecule type" value="Genomic_DNA"/>
</dbReference>
<comment type="function">
    <text evidence="3">Component of the RIX1 complex required for processing of ITS2 sequences from 35S pre-rRNA.</text>
</comment>
<comment type="similarity">
    <text evidence="3">Belongs to the IPI1/TEX10 family.</text>
</comment>
<dbReference type="PANTHER" id="PTHR16056">
    <property type="entry name" value="REGULATOR OF MICROTUBULE DYNAMICS PROTEIN"/>
    <property type="match status" value="1"/>
</dbReference>
<dbReference type="GO" id="GO:0005634">
    <property type="term" value="C:nucleus"/>
    <property type="evidence" value="ECO:0007669"/>
    <property type="project" value="UniProtKB-SubCell"/>
</dbReference>
<keyword evidence="3" id="KW-0698">rRNA processing</keyword>
<keyword evidence="3" id="KW-0690">Ribosome biogenesis</keyword>
<dbReference type="GeneID" id="19325959"/>
<sequence length="343" mass="38094">MMRGVAKKKKEKKKDFQKTKLKVGKAKAKAANFTDTSFKSKSIVLNQQSLATDAPDPAEQFKHNLSLATSRTDSQRRDALSYLTGQLSTNPPNNPVGTWAVLEKLLPLIADTSGGVRSRLLKLFRTLPAVEVRPHAEKVIKWVRMGMTNLSAEVRDDALNMMEWLLDIAAEEVVACSGGWVKTLDTFAAMLGWKSLVPVSGKKDGWSSAPKTTFGAAKGGASYAHQISVLARFLDAGFRREEVQSWRYRDYWDNLYRIPKGTTPFAYLGLFGPPRDKDGEMCPDREERQRAFYKWSAAITKGTDEAKKEGGAVGRAAAALDQVLKDGMEDYEHVEELNEVMGI</sequence>
<evidence type="ECO:0000313" key="7">
    <source>
        <dbReference type="Proteomes" id="UP000014074"/>
    </source>
</evidence>
<name>R8BI81_PHAM7</name>
<evidence type="ECO:0000259" key="5">
    <source>
        <dbReference type="Pfam" id="PF12333"/>
    </source>
</evidence>
<gene>
    <name evidence="6" type="ORF">UCRPA7_5407</name>
</gene>
<dbReference type="InterPro" id="IPR024679">
    <property type="entry name" value="Ipi1_N"/>
</dbReference>
<keyword evidence="7" id="KW-1185">Reference proteome</keyword>
<dbReference type="AlphaFoldDB" id="R8BI81"/>
<evidence type="ECO:0000313" key="6">
    <source>
        <dbReference type="EMBL" id="EON99033.1"/>
    </source>
</evidence>
<dbReference type="Proteomes" id="UP000014074">
    <property type="component" value="Unassembled WGS sequence"/>
</dbReference>
<dbReference type="RefSeq" id="XP_007916145.1">
    <property type="nucleotide sequence ID" value="XM_007917954.1"/>
</dbReference>
<feature type="domain" description="Pre-rRNA-processing protein Ipi1 N-terminal" evidence="5">
    <location>
        <begin position="131"/>
        <end position="234"/>
    </location>
</feature>
<dbReference type="GO" id="GO:0120330">
    <property type="term" value="C:rixosome complex"/>
    <property type="evidence" value="ECO:0007669"/>
    <property type="project" value="UniProtKB-UniRule"/>
</dbReference>
<reference evidence="7" key="1">
    <citation type="journal article" date="2013" name="Genome Announc.">
        <title>Draft genome sequence of the ascomycete Phaeoacremonium aleophilum strain UCR-PA7, a causal agent of the esca disease complex in grapevines.</title>
        <authorList>
            <person name="Blanco-Ulate B."/>
            <person name="Rolshausen P."/>
            <person name="Cantu D."/>
        </authorList>
    </citation>
    <scope>NUCLEOTIDE SEQUENCE [LARGE SCALE GENOMIC DNA]</scope>
    <source>
        <strain evidence="7">UCR-PA7</strain>
    </source>
</reference>
<dbReference type="HOGENOM" id="CLU_050252_2_0_1"/>
<proteinExistence type="inferred from homology"/>
<feature type="compositionally biased region" description="Basic residues" evidence="4">
    <location>
        <begin position="1"/>
        <end position="12"/>
    </location>
</feature>
<dbReference type="KEGG" id="tmn:UCRPA7_5407"/>
<dbReference type="eggNOG" id="KOG2149">
    <property type="taxonomic scope" value="Eukaryota"/>
</dbReference>
<organism evidence="6 7">
    <name type="scientific">Phaeoacremonium minimum (strain UCR-PA7)</name>
    <name type="common">Esca disease fungus</name>
    <name type="synonym">Togninia minima</name>
    <dbReference type="NCBI Taxonomy" id="1286976"/>
    <lineage>
        <taxon>Eukaryota</taxon>
        <taxon>Fungi</taxon>
        <taxon>Dikarya</taxon>
        <taxon>Ascomycota</taxon>
        <taxon>Pezizomycotina</taxon>
        <taxon>Sordariomycetes</taxon>
        <taxon>Sordariomycetidae</taxon>
        <taxon>Togniniales</taxon>
        <taxon>Togniniaceae</taxon>
        <taxon>Phaeoacremonium</taxon>
    </lineage>
</organism>
<accession>R8BI81</accession>
<evidence type="ECO:0000256" key="3">
    <source>
        <dbReference type="RuleBase" id="RU368021"/>
    </source>
</evidence>
<keyword evidence="2 3" id="KW-0539">Nucleus</keyword>
<dbReference type="PANTHER" id="PTHR16056:SF2">
    <property type="entry name" value="TESTIS-EXPRESSED PROTEIN 10"/>
    <property type="match status" value="1"/>
</dbReference>
<comment type="subcellular location">
    <subcellularLocation>
        <location evidence="1 3">Nucleus</location>
    </subcellularLocation>
</comment>
<dbReference type="Pfam" id="PF12333">
    <property type="entry name" value="Ipi1_N"/>
    <property type="match status" value="1"/>
</dbReference>
<dbReference type="OrthoDB" id="361362at2759"/>
<dbReference type="GO" id="GO:0006364">
    <property type="term" value="P:rRNA processing"/>
    <property type="evidence" value="ECO:0007669"/>
    <property type="project" value="UniProtKB-UniRule"/>
</dbReference>